<dbReference type="RefSeq" id="WP_008241238.1">
    <property type="nucleotide sequence ID" value="NZ_AJJU01000037.1"/>
</dbReference>
<dbReference type="EMBL" id="AJJU01000037">
    <property type="protein sequence ID" value="EID72355.1"/>
    <property type="molecule type" value="Genomic_DNA"/>
</dbReference>
<name>I0W7I9_9FLAO</name>
<protein>
    <recommendedName>
        <fullName evidence="3">Right handed beta helix domain-containing protein</fullName>
    </recommendedName>
</protein>
<evidence type="ECO:0000313" key="2">
    <source>
        <dbReference type="Proteomes" id="UP000005938"/>
    </source>
</evidence>
<accession>I0W7I9</accession>
<dbReference type="PATRIC" id="fig|946077.3.peg.2558"/>
<gene>
    <name evidence="1" type="ORF">W5A_12646</name>
</gene>
<evidence type="ECO:0008006" key="3">
    <source>
        <dbReference type="Google" id="ProtNLM"/>
    </source>
</evidence>
<dbReference type="OrthoDB" id="1466733at2"/>
<organism evidence="1 2">
    <name type="scientific">Imtechella halotolerans K1</name>
    <dbReference type="NCBI Taxonomy" id="946077"/>
    <lineage>
        <taxon>Bacteria</taxon>
        <taxon>Pseudomonadati</taxon>
        <taxon>Bacteroidota</taxon>
        <taxon>Flavobacteriia</taxon>
        <taxon>Flavobacteriales</taxon>
        <taxon>Flavobacteriaceae</taxon>
        <taxon>Imtechella</taxon>
    </lineage>
</organism>
<dbReference type="AlphaFoldDB" id="I0W7I9"/>
<dbReference type="STRING" id="946077.W5A_12646"/>
<evidence type="ECO:0000313" key="1">
    <source>
        <dbReference type="EMBL" id="EID72355.1"/>
    </source>
</evidence>
<dbReference type="eggNOG" id="COG5492">
    <property type="taxonomic scope" value="Bacteria"/>
</dbReference>
<comment type="caution">
    <text evidence="1">The sequence shown here is derived from an EMBL/GenBank/DDBJ whole genome shotgun (WGS) entry which is preliminary data.</text>
</comment>
<keyword evidence="2" id="KW-1185">Reference proteome</keyword>
<sequence length="429" mass="47240">MNIYISQTRTLFCILIFSILFLTSCSKEDEKDPIAEILPPIELPCDYFNQDRILENDPNRPVDYLIDCWTRVEAGLKIEPGVVIAFEYNAGMFITLGNKIFEAKGTFNDPIVFTGTSENAGHWRGLFFTEAYNTNNVIEHAKIRYAGSQNLTTSSPIYEGSIAVRGVSGTTPQSLTLNHVEISNSGNIGLDLHGIGAQATVEVSNLTIKECQDVPIKISANKVHILDETSHFEGNVLDFVNITPEHNSIETSNNWNKLDVPYLVDGRVRVIGGGHLIIKEGVEIQFQPQGYIQVSPNGTDYNLSLKILGTEENPVHLKAANGTNWGGIYYGFTQQDNLITHAIIEHAKGDFPVGNIVDSGAIYMHANPKLSVSNTTFKDLPNFAFYAYTGASNIKPDLPNLNLANNIYINISKGHADLEYLGWGVDGGN</sequence>
<reference evidence="1 2" key="1">
    <citation type="journal article" date="2012" name="J. Bacteriol.">
        <title>Genome Sequence of the Halotolerant Bacterium Imtechella halotolerans K1T.</title>
        <authorList>
            <person name="Kumar S."/>
            <person name="Vikram S."/>
            <person name="Subramanian S."/>
            <person name="Raghava G.P."/>
            <person name="Pinnaka A.K."/>
        </authorList>
    </citation>
    <scope>NUCLEOTIDE SEQUENCE [LARGE SCALE GENOMIC DNA]</scope>
    <source>
        <strain evidence="1 2">K1</strain>
    </source>
</reference>
<dbReference type="Proteomes" id="UP000005938">
    <property type="component" value="Unassembled WGS sequence"/>
</dbReference>
<proteinExistence type="predicted"/>